<dbReference type="EMBL" id="KK583195">
    <property type="protein sequence ID" value="KDO32573.1"/>
    <property type="molecule type" value="Genomic_DNA"/>
</dbReference>
<proteinExistence type="predicted"/>
<gene>
    <name evidence="3" type="ORF">SPRG_03047</name>
</gene>
<dbReference type="GO" id="GO:0008932">
    <property type="term" value="F:lytic endotransglycosylase activity"/>
    <property type="evidence" value="ECO:0007669"/>
    <property type="project" value="TreeGrafter"/>
</dbReference>
<sequence length="330" mass="36683">MYGTWGNKKQAAESAAPFRYSVTKGDTLSSIAAKTNMAEKKIRELNPIVFSGKSNNVYPGQELIVDEPLAVSLPPPPEFIDQGWGQMHVVRSGDTVKSIALEFNTTEEAIRNDNRQYFPKGERGIMFPGQMLHIRVINTIPDPNHVDAHAIMHVVTQSDTFDSICAQHKTTKARLLLKNKVAFPNGMKPRLVPGQALVVGHNSAAEDRMRHIGEVKLTKQIHVVQVGETPESVAAHYGMTIDELREFNRAYFPKGYRGEIRPSYKLVVKRVDNQADEAGHNQVQGSDDDDDDNAAAVPNTYDTIMSPVRKPRKTKKKARPTNQQSDSDSA</sequence>
<accession>A0A067CPY4</accession>
<feature type="region of interest" description="Disordered" evidence="1">
    <location>
        <begin position="276"/>
        <end position="330"/>
    </location>
</feature>
<feature type="compositionally biased region" description="Basic residues" evidence="1">
    <location>
        <begin position="309"/>
        <end position="319"/>
    </location>
</feature>
<dbReference type="PANTHER" id="PTHR33734">
    <property type="entry name" value="LYSM DOMAIN-CONTAINING GPI-ANCHORED PROTEIN 2"/>
    <property type="match status" value="1"/>
</dbReference>
<dbReference type="KEGG" id="spar:SPRG_03047"/>
<dbReference type="PANTHER" id="PTHR33734:SF22">
    <property type="entry name" value="MEMBRANE-BOUND LYTIC MUREIN TRANSGLYCOSYLASE D"/>
    <property type="match status" value="1"/>
</dbReference>
<protein>
    <recommendedName>
        <fullName evidence="2">LysM domain-containing protein</fullName>
    </recommendedName>
</protein>
<dbReference type="AlphaFoldDB" id="A0A067CPY4"/>
<dbReference type="OMA" id="YKTHLVA"/>
<feature type="domain" description="LysM" evidence="2">
    <location>
        <begin position="18"/>
        <end position="65"/>
    </location>
</feature>
<dbReference type="VEuPathDB" id="FungiDB:SPRG_03047"/>
<dbReference type="Gene3D" id="3.10.350.10">
    <property type="entry name" value="LysM domain"/>
    <property type="match status" value="3"/>
</dbReference>
<dbReference type="InterPro" id="IPR036779">
    <property type="entry name" value="LysM_dom_sf"/>
</dbReference>
<evidence type="ECO:0000313" key="4">
    <source>
        <dbReference type="Proteomes" id="UP000030745"/>
    </source>
</evidence>
<dbReference type="Pfam" id="PF01476">
    <property type="entry name" value="LysM"/>
    <property type="match status" value="4"/>
</dbReference>
<organism evidence="3 4">
    <name type="scientific">Saprolegnia parasitica (strain CBS 223.65)</name>
    <dbReference type="NCBI Taxonomy" id="695850"/>
    <lineage>
        <taxon>Eukaryota</taxon>
        <taxon>Sar</taxon>
        <taxon>Stramenopiles</taxon>
        <taxon>Oomycota</taxon>
        <taxon>Saprolegniomycetes</taxon>
        <taxon>Saprolegniales</taxon>
        <taxon>Saprolegniaceae</taxon>
        <taxon>Saprolegnia</taxon>
    </lineage>
</organism>
<evidence type="ECO:0000256" key="1">
    <source>
        <dbReference type="SAM" id="MobiDB-lite"/>
    </source>
</evidence>
<dbReference type="CDD" id="cd00118">
    <property type="entry name" value="LysM"/>
    <property type="match status" value="4"/>
</dbReference>
<name>A0A067CPY4_SAPPC</name>
<dbReference type="PROSITE" id="PS51782">
    <property type="entry name" value="LYSM"/>
    <property type="match status" value="3"/>
</dbReference>
<dbReference type="Proteomes" id="UP000030745">
    <property type="component" value="Unassembled WGS sequence"/>
</dbReference>
<keyword evidence="4" id="KW-1185">Reference proteome</keyword>
<evidence type="ECO:0000313" key="3">
    <source>
        <dbReference type="EMBL" id="KDO32573.1"/>
    </source>
</evidence>
<dbReference type="SMART" id="SM00257">
    <property type="entry name" value="LysM"/>
    <property type="match status" value="4"/>
</dbReference>
<dbReference type="InterPro" id="IPR018392">
    <property type="entry name" value="LysM"/>
</dbReference>
<dbReference type="GeneID" id="24125580"/>
<feature type="domain" description="LysM" evidence="2">
    <location>
        <begin position="220"/>
        <end position="268"/>
    </location>
</feature>
<dbReference type="OrthoDB" id="2107166at2759"/>
<feature type="domain" description="LysM" evidence="2">
    <location>
        <begin position="151"/>
        <end position="199"/>
    </location>
</feature>
<evidence type="ECO:0000259" key="2">
    <source>
        <dbReference type="PROSITE" id="PS51782"/>
    </source>
</evidence>
<reference evidence="3 4" key="1">
    <citation type="journal article" date="2013" name="PLoS Genet.">
        <title>Distinctive expansion of potential virulence genes in the genome of the oomycete fish pathogen Saprolegnia parasitica.</title>
        <authorList>
            <person name="Jiang R.H."/>
            <person name="de Bruijn I."/>
            <person name="Haas B.J."/>
            <person name="Belmonte R."/>
            <person name="Lobach L."/>
            <person name="Christie J."/>
            <person name="van den Ackerveken G."/>
            <person name="Bottin A."/>
            <person name="Bulone V."/>
            <person name="Diaz-Moreno S.M."/>
            <person name="Dumas B."/>
            <person name="Fan L."/>
            <person name="Gaulin E."/>
            <person name="Govers F."/>
            <person name="Grenville-Briggs L.J."/>
            <person name="Horner N.R."/>
            <person name="Levin J.Z."/>
            <person name="Mammella M."/>
            <person name="Meijer H.J."/>
            <person name="Morris P."/>
            <person name="Nusbaum C."/>
            <person name="Oome S."/>
            <person name="Phillips A.J."/>
            <person name="van Rooyen D."/>
            <person name="Rzeszutek E."/>
            <person name="Saraiva M."/>
            <person name="Secombes C.J."/>
            <person name="Seidl M.F."/>
            <person name="Snel B."/>
            <person name="Stassen J.H."/>
            <person name="Sykes S."/>
            <person name="Tripathy S."/>
            <person name="van den Berg H."/>
            <person name="Vega-Arreguin J.C."/>
            <person name="Wawra S."/>
            <person name="Young S.K."/>
            <person name="Zeng Q."/>
            <person name="Dieguez-Uribeondo J."/>
            <person name="Russ C."/>
            <person name="Tyler B.M."/>
            <person name="van West P."/>
        </authorList>
    </citation>
    <scope>NUCLEOTIDE SEQUENCE [LARGE SCALE GENOMIC DNA]</scope>
    <source>
        <strain evidence="3 4">CBS 223.65</strain>
    </source>
</reference>
<dbReference type="SUPFAM" id="SSF54106">
    <property type="entry name" value="LysM domain"/>
    <property type="match status" value="3"/>
</dbReference>
<dbReference type="RefSeq" id="XP_012197018.1">
    <property type="nucleotide sequence ID" value="XM_012341628.1"/>
</dbReference>